<comment type="caution">
    <text evidence="1">The sequence shown here is derived from an EMBL/GenBank/DDBJ whole genome shotgun (WGS) entry which is preliminary data.</text>
</comment>
<dbReference type="AlphaFoldDB" id="A0AAV4SV40"/>
<proteinExistence type="predicted"/>
<gene>
    <name evidence="1" type="ORF">CEXT_475211</name>
</gene>
<keyword evidence="2" id="KW-1185">Reference proteome</keyword>
<dbReference type="EMBL" id="BPLR01010093">
    <property type="protein sequence ID" value="GIY36806.1"/>
    <property type="molecule type" value="Genomic_DNA"/>
</dbReference>
<name>A0AAV4SV40_CAEEX</name>
<organism evidence="1 2">
    <name type="scientific">Caerostris extrusa</name>
    <name type="common">Bark spider</name>
    <name type="synonym">Caerostris bankana</name>
    <dbReference type="NCBI Taxonomy" id="172846"/>
    <lineage>
        <taxon>Eukaryota</taxon>
        <taxon>Metazoa</taxon>
        <taxon>Ecdysozoa</taxon>
        <taxon>Arthropoda</taxon>
        <taxon>Chelicerata</taxon>
        <taxon>Arachnida</taxon>
        <taxon>Araneae</taxon>
        <taxon>Araneomorphae</taxon>
        <taxon>Entelegynae</taxon>
        <taxon>Araneoidea</taxon>
        <taxon>Araneidae</taxon>
        <taxon>Caerostris</taxon>
    </lineage>
</organism>
<accession>A0AAV4SV40</accession>
<sequence>MKRIVKCGGCDHRSNAFTANRFVVAISTPSPLNRFLRHSFQSPNLPLNSSAPAVNEQSGLKKVKVSCKADEEEEERKQILQGRK</sequence>
<evidence type="ECO:0000313" key="1">
    <source>
        <dbReference type="EMBL" id="GIY36806.1"/>
    </source>
</evidence>
<dbReference type="Proteomes" id="UP001054945">
    <property type="component" value="Unassembled WGS sequence"/>
</dbReference>
<reference evidence="1 2" key="1">
    <citation type="submission" date="2021-06" db="EMBL/GenBank/DDBJ databases">
        <title>Caerostris extrusa draft genome.</title>
        <authorList>
            <person name="Kono N."/>
            <person name="Arakawa K."/>
        </authorList>
    </citation>
    <scope>NUCLEOTIDE SEQUENCE [LARGE SCALE GENOMIC DNA]</scope>
</reference>
<evidence type="ECO:0000313" key="2">
    <source>
        <dbReference type="Proteomes" id="UP001054945"/>
    </source>
</evidence>
<protein>
    <submittedName>
        <fullName evidence="1">Uncharacterized protein</fullName>
    </submittedName>
</protein>